<comment type="caution">
    <text evidence="3">The sequence shown here is derived from an EMBL/GenBank/DDBJ whole genome shotgun (WGS) entry which is preliminary data.</text>
</comment>
<keyword evidence="4" id="KW-1185">Reference proteome</keyword>
<evidence type="ECO:0000256" key="1">
    <source>
        <dbReference type="SAM" id="MobiDB-lite"/>
    </source>
</evidence>
<dbReference type="GeneID" id="59351598"/>
<dbReference type="Proteomes" id="UP000636479">
    <property type="component" value="Unassembled WGS sequence"/>
</dbReference>
<keyword evidence="2" id="KW-0732">Signal</keyword>
<sequence>MSSPAFNAAISHAVAFLIRPLLANSSSASTSFGKKTFSTTAITTAHVILTSAFATSPTSTYVLTPSSAPSPIKAAAEASGIAWADWFAALVNNATTDKVLLFFGHGYAKVRLGQGRVVDIWNLSRRFVSSTQPKVAITTSKTTTQLRAALLSAQLRVRGRTVPSQRRVPLPNAAVHRPSPLRFCSSSDEEDEDSDSEASDYDADSDFSSDEESISTPSTAPSSPPLSPVEPAFVFPPVKVEEKPKPAVYVPPARRAMMANRPAPKAPIFVAAPRPRASQNSNKPKTTAYIYTGGVTRVMTGGVMLGPRVVGARV</sequence>
<dbReference type="OrthoDB" id="3060557at2759"/>
<feature type="region of interest" description="Disordered" evidence="1">
    <location>
        <begin position="161"/>
        <end position="228"/>
    </location>
</feature>
<evidence type="ECO:0000313" key="4">
    <source>
        <dbReference type="Proteomes" id="UP000636479"/>
    </source>
</evidence>
<accession>A0A8H6VTA0</accession>
<proteinExistence type="predicted"/>
<feature type="signal peptide" evidence="2">
    <location>
        <begin position="1"/>
        <end position="23"/>
    </location>
</feature>
<protein>
    <submittedName>
        <fullName evidence="3">Uncharacterized protein</fullName>
    </submittedName>
</protein>
<feature type="compositionally biased region" description="Acidic residues" evidence="1">
    <location>
        <begin position="187"/>
        <end position="213"/>
    </location>
</feature>
<reference evidence="3" key="1">
    <citation type="submission" date="2020-05" db="EMBL/GenBank/DDBJ databases">
        <title>Mycena genomes resolve the evolution of fungal bioluminescence.</title>
        <authorList>
            <person name="Tsai I.J."/>
        </authorList>
    </citation>
    <scope>NUCLEOTIDE SEQUENCE</scope>
    <source>
        <strain evidence="3">171206Taipei</strain>
    </source>
</reference>
<dbReference type="EMBL" id="JACAZF010000013">
    <property type="protein sequence ID" value="KAF7291166.1"/>
    <property type="molecule type" value="Genomic_DNA"/>
</dbReference>
<evidence type="ECO:0000256" key="2">
    <source>
        <dbReference type="SAM" id="SignalP"/>
    </source>
</evidence>
<name>A0A8H6VTA0_9AGAR</name>
<gene>
    <name evidence="3" type="ORF">MIND_01259800</name>
</gene>
<dbReference type="RefSeq" id="XP_037214288.1">
    <property type="nucleotide sequence ID" value="XM_037369082.1"/>
</dbReference>
<feature type="chain" id="PRO_5034362399" evidence="2">
    <location>
        <begin position="24"/>
        <end position="314"/>
    </location>
</feature>
<organism evidence="3 4">
    <name type="scientific">Mycena indigotica</name>
    <dbReference type="NCBI Taxonomy" id="2126181"/>
    <lineage>
        <taxon>Eukaryota</taxon>
        <taxon>Fungi</taxon>
        <taxon>Dikarya</taxon>
        <taxon>Basidiomycota</taxon>
        <taxon>Agaricomycotina</taxon>
        <taxon>Agaricomycetes</taxon>
        <taxon>Agaricomycetidae</taxon>
        <taxon>Agaricales</taxon>
        <taxon>Marasmiineae</taxon>
        <taxon>Mycenaceae</taxon>
        <taxon>Mycena</taxon>
    </lineage>
</organism>
<evidence type="ECO:0000313" key="3">
    <source>
        <dbReference type="EMBL" id="KAF7291166.1"/>
    </source>
</evidence>
<dbReference type="AlphaFoldDB" id="A0A8H6VTA0"/>